<keyword evidence="2" id="KW-1185">Reference proteome</keyword>
<gene>
    <name evidence="1" type="primary">Lrrc72</name>
    <name evidence="1" type="ORF">INDMAC_R03757</name>
</gene>
<dbReference type="SUPFAM" id="SSF52075">
    <property type="entry name" value="Outer arm dynein light chain 1"/>
    <property type="match status" value="1"/>
</dbReference>
<protein>
    <submittedName>
        <fullName evidence="1">LRC72 protein</fullName>
    </submittedName>
</protein>
<dbReference type="OrthoDB" id="10251250at2759"/>
<feature type="non-terminal residue" evidence="1">
    <location>
        <position position="204"/>
    </location>
</feature>
<dbReference type="InterPro" id="IPR032675">
    <property type="entry name" value="LRR_dom_sf"/>
</dbReference>
<accession>A0A7L1GHF5</accession>
<reference evidence="1 2" key="1">
    <citation type="submission" date="2019-09" db="EMBL/GenBank/DDBJ databases">
        <title>Bird 10,000 Genomes (B10K) Project - Family phase.</title>
        <authorList>
            <person name="Zhang G."/>
        </authorList>
    </citation>
    <scope>NUCLEOTIDE SEQUENCE [LARGE SCALE GENOMIC DNA]</scope>
    <source>
        <strain evidence="1">B10K-DU-001-78</strain>
        <tissue evidence="1">Muscle</tissue>
    </source>
</reference>
<dbReference type="InterPro" id="IPR001611">
    <property type="entry name" value="Leu-rich_rpt"/>
</dbReference>
<evidence type="ECO:0000313" key="2">
    <source>
        <dbReference type="Proteomes" id="UP000557230"/>
    </source>
</evidence>
<comment type="caution">
    <text evidence="1">The sequence shown here is derived from an EMBL/GenBank/DDBJ whole genome shotgun (WGS) entry which is preliminary data.</text>
</comment>
<dbReference type="Pfam" id="PF14580">
    <property type="entry name" value="LRR_9"/>
    <property type="match status" value="1"/>
</dbReference>
<dbReference type="Proteomes" id="UP000557230">
    <property type="component" value="Unassembled WGS sequence"/>
</dbReference>
<organism evidence="1 2">
    <name type="scientific">Indicator maculatus</name>
    <name type="common">spotted honeyguide</name>
    <dbReference type="NCBI Taxonomy" id="545262"/>
    <lineage>
        <taxon>Eukaryota</taxon>
        <taxon>Metazoa</taxon>
        <taxon>Chordata</taxon>
        <taxon>Craniata</taxon>
        <taxon>Vertebrata</taxon>
        <taxon>Euteleostomi</taxon>
        <taxon>Archelosauria</taxon>
        <taxon>Archosauria</taxon>
        <taxon>Dinosauria</taxon>
        <taxon>Saurischia</taxon>
        <taxon>Theropoda</taxon>
        <taxon>Coelurosauria</taxon>
        <taxon>Aves</taxon>
        <taxon>Neognathae</taxon>
        <taxon>Neoaves</taxon>
        <taxon>Telluraves</taxon>
        <taxon>Coraciimorphae</taxon>
        <taxon>Piciformes</taxon>
        <taxon>Indicatoridae</taxon>
        <taxon>Indicator</taxon>
    </lineage>
</organism>
<proteinExistence type="predicted"/>
<dbReference type="AlphaFoldDB" id="A0A7L1GHF5"/>
<dbReference type="PROSITE" id="PS51450">
    <property type="entry name" value="LRR"/>
    <property type="match status" value="1"/>
</dbReference>
<sequence length="204" mass="23697">QIQDLTFLSKNYCLTELYLHNNELTDISGALKHLCVLQILLLHNNQLISLDRTTKELKGIRSLQTLNLFHNPLAQDTGYRLHVIYFLPSVQLLDRKSVTQRERESAFHQYDSERSRIVQSIAFGKRINSPMSTAVGSSKWTQPTRKLMMPSVPFENLEDAVSVRAMRRSLMEFSTVDWNTVGTCQERHRERKAAPHERLTVQFR</sequence>
<dbReference type="InterPro" id="IPR042655">
    <property type="entry name" value="LRC72"/>
</dbReference>
<name>A0A7L1GHF5_9PICI</name>
<dbReference type="PANTHER" id="PTHR46759:SF1">
    <property type="entry name" value="LEUCINE-RICH REPEAT-CONTAINING PROTEIN 72"/>
    <property type="match status" value="1"/>
</dbReference>
<feature type="non-terminal residue" evidence="1">
    <location>
        <position position="1"/>
    </location>
</feature>
<dbReference type="PANTHER" id="PTHR46759">
    <property type="entry name" value="LEUCINE-RICH REPEAT-CONTAINING PROTEIN 72"/>
    <property type="match status" value="1"/>
</dbReference>
<dbReference type="EMBL" id="VXBD01008183">
    <property type="protein sequence ID" value="NXN13443.1"/>
    <property type="molecule type" value="Genomic_DNA"/>
</dbReference>
<dbReference type="Gene3D" id="3.80.10.10">
    <property type="entry name" value="Ribonuclease Inhibitor"/>
    <property type="match status" value="1"/>
</dbReference>
<evidence type="ECO:0000313" key="1">
    <source>
        <dbReference type="EMBL" id="NXN13443.1"/>
    </source>
</evidence>